<dbReference type="AlphaFoldDB" id="A0A9W9QCU5"/>
<sequence>MVRSQSGEARQFGPRWVSATCLAGEIVESDGRFKAPSIRCTLVRVVCIEERQSQRKFEELNLRGSDSPGAGSPGDAHWLTRRASLRCHLRKNHPTLSGTDTPGADGRGFTPMRWGEVILEG</sequence>
<accession>A0A9W9QCU5</accession>
<comment type="caution">
    <text evidence="2">The sequence shown here is derived from an EMBL/GenBank/DDBJ whole genome shotgun (WGS) entry which is preliminary data.</text>
</comment>
<dbReference type="Proteomes" id="UP001147695">
    <property type="component" value="Unassembled WGS sequence"/>
</dbReference>
<feature type="region of interest" description="Disordered" evidence="1">
    <location>
        <begin position="90"/>
        <end position="111"/>
    </location>
</feature>
<evidence type="ECO:0000313" key="2">
    <source>
        <dbReference type="EMBL" id="KAJ5329723.1"/>
    </source>
</evidence>
<reference evidence="2" key="2">
    <citation type="journal article" date="2023" name="IMA Fungus">
        <title>Comparative genomic study of the Penicillium genus elucidates a diverse pangenome and 15 lateral gene transfer events.</title>
        <authorList>
            <person name="Petersen C."/>
            <person name="Sorensen T."/>
            <person name="Nielsen M.R."/>
            <person name="Sondergaard T.E."/>
            <person name="Sorensen J.L."/>
            <person name="Fitzpatrick D.A."/>
            <person name="Frisvad J.C."/>
            <person name="Nielsen K.L."/>
        </authorList>
    </citation>
    <scope>NUCLEOTIDE SEQUENCE</scope>
    <source>
        <strain evidence="2">IBT 35673</strain>
    </source>
</reference>
<dbReference type="EMBL" id="JAPZBQ010000005">
    <property type="protein sequence ID" value="KAJ5329723.1"/>
    <property type="molecule type" value="Genomic_DNA"/>
</dbReference>
<reference evidence="2" key="1">
    <citation type="submission" date="2022-12" db="EMBL/GenBank/DDBJ databases">
        <authorList>
            <person name="Petersen C."/>
        </authorList>
    </citation>
    <scope>NUCLEOTIDE SEQUENCE</scope>
    <source>
        <strain evidence="2">IBT 35673</strain>
    </source>
</reference>
<protein>
    <submittedName>
        <fullName evidence="2">Uncharacterized protein</fullName>
    </submittedName>
</protein>
<gene>
    <name evidence="2" type="ORF">N7452_010113</name>
</gene>
<evidence type="ECO:0000313" key="3">
    <source>
        <dbReference type="Proteomes" id="UP001147695"/>
    </source>
</evidence>
<proteinExistence type="predicted"/>
<organism evidence="2 3">
    <name type="scientific">Penicillium brevicompactum</name>
    <dbReference type="NCBI Taxonomy" id="5074"/>
    <lineage>
        <taxon>Eukaryota</taxon>
        <taxon>Fungi</taxon>
        <taxon>Dikarya</taxon>
        <taxon>Ascomycota</taxon>
        <taxon>Pezizomycotina</taxon>
        <taxon>Eurotiomycetes</taxon>
        <taxon>Eurotiomycetidae</taxon>
        <taxon>Eurotiales</taxon>
        <taxon>Aspergillaceae</taxon>
        <taxon>Penicillium</taxon>
    </lineage>
</organism>
<evidence type="ECO:0000256" key="1">
    <source>
        <dbReference type="SAM" id="MobiDB-lite"/>
    </source>
</evidence>
<name>A0A9W9QCU5_PENBR</name>